<gene>
    <name evidence="2" type="ORF">EJA10_07005</name>
</gene>
<evidence type="ECO:0000256" key="1">
    <source>
        <dbReference type="SAM" id="SignalP"/>
    </source>
</evidence>
<reference evidence="3" key="1">
    <citation type="submission" date="2018-12" db="EMBL/GenBank/DDBJ databases">
        <title>Bacillus chawlae sp. nov., Bacillus glennii sp. nov., and Bacillus saganii sp. nov. Isolated from the Vehicle Assembly Building at Kennedy Space Center where the Viking Spacecraft were Assembled.</title>
        <authorList>
            <person name="Seuylemezian A."/>
            <person name="Vaishampayan P."/>
        </authorList>
    </citation>
    <scope>NUCLEOTIDE SEQUENCE [LARGE SCALE GENOMIC DNA]</scope>
    <source>
        <strain evidence="3">DSM 13966</strain>
    </source>
</reference>
<keyword evidence="1" id="KW-0732">Signal</keyword>
<accession>A0A427TUT4</accession>
<feature type="signal peptide" evidence="1">
    <location>
        <begin position="1"/>
        <end position="25"/>
    </location>
</feature>
<dbReference type="OrthoDB" id="2680601at2"/>
<evidence type="ECO:0000313" key="2">
    <source>
        <dbReference type="EMBL" id="RSD28196.1"/>
    </source>
</evidence>
<evidence type="ECO:0000313" key="3">
    <source>
        <dbReference type="Proteomes" id="UP000279911"/>
    </source>
</evidence>
<dbReference type="Pfam" id="PF13158">
    <property type="entry name" value="DUF3993"/>
    <property type="match status" value="1"/>
</dbReference>
<dbReference type="RefSeq" id="WP_125479282.1">
    <property type="nucleotide sequence ID" value="NZ_RSFW01000009.1"/>
</dbReference>
<sequence>MDKLSRLLFLFSMFLVLLVPVHANAQSELKGREQVFEFLGKAFESQVSLSEKGRTMKQVEAVLDPYFTEDYKSQFIEENVIGQENQYQTYGTDFAPYYIPFYAFSDKTKVVDMEDAIYVVEFFPGNGEGPVSYDDHYEGLKLVQEEGNWKVADYLYDEIPEEVINKAYPEKAKAKQAESTEKDRSSAYEGNFVTGPNFSMLKTFMELGVIFKNENRTLLFGLL</sequence>
<comment type="caution">
    <text evidence="2">The sequence shown here is derived from an EMBL/GenBank/DDBJ whole genome shotgun (WGS) entry which is preliminary data.</text>
</comment>
<dbReference type="EMBL" id="RSFW01000009">
    <property type="protein sequence ID" value="RSD28196.1"/>
    <property type="molecule type" value="Genomic_DNA"/>
</dbReference>
<feature type="chain" id="PRO_5019330848" evidence="1">
    <location>
        <begin position="26"/>
        <end position="223"/>
    </location>
</feature>
<proteinExistence type="predicted"/>
<protein>
    <submittedName>
        <fullName evidence="2">DUF3993 domain-containing protein</fullName>
    </submittedName>
</protein>
<organism evidence="2 3">
    <name type="scientific">Mesobacillus subterraneus</name>
    <dbReference type="NCBI Taxonomy" id="285983"/>
    <lineage>
        <taxon>Bacteria</taxon>
        <taxon>Bacillati</taxon>
        <taxon>Bacillota</taxon>
        <taxon>Bacilli</taxon>
        <taxon>Bacillales</taxon>
        <taxon>Bacillaceae</taxon>
        <taxon>Mesobacillus</taxon>
    </lineage>
</organism>
<name>A0A427TUT4_9BACI</name>
<dbReference type="InterPro" id="IPR025056">
    <property type="entry name" value="DUF3993"/>
</dbReference>
<dbReference type="Proteomes" id="UP000279911">
    <property type="component" value="Unassembled WGS sequence"/>
</dbReference>
<dbReference type="AlphaFoldDB" id="A0A427TUT4"/>